<dbReference type="OrthoDB" id="693130at2759"/>
<keyword evidence="2" id="KW-1185">Reference proteome</keyword>
<reference evidence="1" key="1">
    <citation type="submission" date="2020-07" db="EMBL/GenBank/DDBJ databases">
        <title>Genome sequence and genetic diversity analysis of an under-domesticated orphan crop, white fonio (Digitaria exilis).</title>
        <authorList>
            <person name="Bennetzen J.L."/>
            <person name="Chen S."/>
            <person name="Ma X."/>
            <person name="Wang X."/>
            <person name="Yssel A.E.J."/>
            <person name="Chaluvadi S.R."/>
            <person name="Johnson M."/>
            <person name="Gangashetty P."/>
            <person name="Hamidou F."/>
            <person name="Sanogo M.D."/>
            <person name="Zwaenepoel A."/>
            <person name="Wallace J."/>
            <person name="Van De Peer Y."/>
            <person name="Van Deynze A."/>
        </authorList>
    </citation>
    <scope>NUCLEOTIDE SEQUENCE</scope>
    <source>
        <tissue evidence="1">Leaves</tissue>
    </source>
</reference>
<dbReference type="PANTHER" id="PTHR10894:SF1">
    <property type="entry name" value="NUCLEOLAR PROTEIN 58"/>
    <property type="match status" value="1"/>
</dbReference>
<dbReference type="GO" id="GO:0030515">
    <property type="term" value="F:snoRNA binding"/>
    <property type="evidence" value="ECO:0007669"/>
    <property type="project" value="InterPro"/>
</dbReference>
<dbReference type="EMBL" id="JACEFO010001965">
    <property type="protein sequence ID" value="KAF8691440.1"/>
    <property type="molecule type" value="Genomic_DNA"/>
</dbReference>
<dbReference type="GO" id="GO:0032040">
    <property type="term" value="C:small-subunit processome"/>
    <property type="evidence" value="ECO:0007669"/>
    <property type="project" value="InterPro"/>
</dbReference>
<dbReference type="PANTHER" id="PTHR10894">
    <property type="entry name" value="NUCLEOLAR PROTEIN 5 NUCLEOLAR PROTEIN NOP5 NOP58"/>
    <property type="match status" value="1"/>
</dbReference>
<comment type="caution">
    <text evidence="1">The sequence shown here is derived from an EMBL/GenBank/DDBJ whole genome shotgun (WGS) entry which is preliminary data.</text>
</comment>
<dbReference type="AlphaFoldDB" id="A0A835B9H0"/>
<evidence type="ECO:0000313" key="2">
    <source>
        <dbReference type="Proteomes" id="UP000636709"/>
    </source>
</evidence>
<dbReference type="Proteomes" id="UP000636709">
    <property type="component" value="Unassembled WGS sequence"/>
</dbReference>
<accession>A0A835B9H0</accession>
<gene>
    <name evidence="1" type="ORF">HU200_040581</name>
</gene>
<proteinExistence type="predicted"/>
<protein>
    <submittedName>
        <fullName evidence="1">Uncharacterized protein</fullName>
    </submittedName>
</protein>
<sequence length="97" mass="11354">MIRSHYSSGQKLAVGRSDYKTIIEAKLKIHCLFDETVMELMWGLKHIMKSLVPTETCELTTEDRQHMSKGMQSILNSYDFEVEPEMVSSFLLFPYFR</sequence>
<dbReference type="GO" id="GO:0031428">
    <property type="term" value="C:box C/D methylation guide snoRNP complex"/>
    <property type="evidence" value="ECO:0007669"/>
    <property type="project" value="InterPro"/>
</dbReference>
<evidence type="ECO:0000313" key="1">
    <source>
        <dbReference type="EMBL" id="KAF8691440.1"/>
    </source>
</evidence>
<dbReference type="InterPro" id="IPR045056">
    <property type="entry name" value="Nop56/Nop58"/>
</dbReference>
<organism evidence="1 2">
    <name type="scientific">Digitaria exilis</name>
    <dbReference type="NCBI Taxonomy" id="1010633"/>
    <lineage>
        <taxon>Eukaryota</taxon>
        <taxon>Viridiplantae</taxon>
        <taxon>Streptophyta</taxon>
        <taxon>Embryophyta</taxon>
        <taxon>Tracheophyta</taxon>
        <taxon>Spermatophyta</taxon>
        <taxon>Magnoliopsida</taxon>
        <taxon>Liliopsida</taxon>
        <taxon>Poales</taxon>
        <taxon>Poaceae</taxon>
        <taxon>PACMAD clade</taxon>
        <taxon>Panicoideae</taxon>
        <taxon>Panicodae</taxon>
        <taxon>Paniceae</taxon>
        <taxon>Anthephorinae</taxon>
        <taxon>Digitaria</taxon>
    </lineage>
</organism>
<name>A0A835B9H0_9POAL</name>